<keyword evidence="3" id="KW-0328">Glycosyltransferase</keyword>
<organism evidence="12 13">
    <name type="scientific">Cynara cardunculus var. scolymus</name>
    <name type="common">Globe artichoke</name>
    <name type="synonym">Cynara scolymus</name>
    <dbReference type="NCBI Taxonomy" id="59895"/>
    <lineage>
        <taxon>Eukaryota</taxon>
        <taxon>Viridiplantae</taxon>
        <taxon>Streptophyta</taxon>
        <taxon>Embryophyta</taxon>
        <taxon>Tracheophyta</taxon>
        <taxon>Spermatophyta</taxon>
        <taxon>Magnoliopsida</taxon>
        <taxon>eudicotyledons</taxon>
        <taxon>Gunneridae</taxon>
        <taxon>Pentapetalae</taxon>
        <taxon>asterids</taxon>
        <taxon>campanulids</taxon>
        <taxon>Asterales</taxon>
        <taxon>Asteraceae</taxon>
        <taxon>Carduoideae</taxon>
        <taxon>Cardueae</taxon>
        <taxon>Carduinae</taxon>
        <taxon>Cynara</taxon>
    </lineage>
</organism>
<keyword evidence="8" id="KW-0333">Golgi apparatus</keyword>
<dbReference type="CDD" id="cd19952">
    <property type="entry name" value="GT29"/>
    <property type="match status" value="1"/>
</dbReference>
<evidence type="ECO:0000256" key="3">
    <source>
        <dbReference type="ARBA" id="ARBA00022676"/>
    </source>
</evidence>
<dbReference type="GO" id="GO:0008373">
    <property type="term" value="F:sialyltransferase activity"/>
    <property type="evidence" value="ECO:0007669"/>
    <property type="project" value="InterPro"/>
</dbReference>
<dbReference type="Gene3D" id="3.90.1480.20">
    <property type="entry name" value="Glycosyl transferase family 29"/>
    <property type="match status" value="1"/>
</dbReference>
<evidence type="ECO:0000256" key="11">
    <source>
        <dbReference type="SAM" id="Phobius"/>
    </source>
</evidence>
<dbReference type="PANTHER" id="PTHR46779:SF6">
    <property type="entry name" value="GLYCOSYL TRANSFERASE FAMILY 29-RELATED"/>
    <property type="match status" value="1"/>
</dbReference>
<evidence type="ECO:0000256" key="5">
    <source>
        <dbReference type="ARBA" id="ARBA00022692"/>
    </source>
</evidence>
<keyword evidence="10" id="KW-0325">Glycoprotein</keyword>
<keyword evidence="13" id="KW-1185">Reference proteome</keyword>
<evidence type="ECO:0000256" key="10">
    <source>
        <dbReference type="ARBA" id="ARBA00023180"/>
    </source>
</evidence>
<comment type="subcellular location">
    <subcellularLocation>
        <location evidence="1">Golgi apparatus membrane</location>
        <topology evidence="1">Single-pass type II membrane protein</topology>
    </subcellularLocation>
</comment>
<dbReference type="Gramene" id="KVH90674">
    <property type="protein sequence ID" value="KVH90674"/>
    <property type="gene ID" value="Ccrd_007307"/>
</dbReference>
<keyword evidence="5 11" id="KW-0812">Transmembrane</keyword>
<dbReference type="OrthoDB" id="10264956at2759"/>
<evidence type="ECO:0000313" key="12">
    <source>
        <dbReference type="EMBL" id="KVH90674.1"/>
    </source>
</evidence>
<keyword evidence="6" id="KW-0735">Signal-anchor</keyword>
<evidence type="ECO:0000256" key="6">
    <source>
        <dbReference type="ARBA" id="ARBA00022968"/>
    </source>
</evidence>
<dbReference type="InterPro" id="IPR038578">
    <property type="entry name" value="GT29-like_sf"/>
</dbReference>
<evidence type="ECO:0000256" key="8">
    <source>
        <dbReference type="ARBA" id="ARBA00023034"/>
    </source>
</evidence>
<sequence length="421" mass="47322">MTAEIYSFFRSRSVTESVSVSGFNFDKDHRKGIIMMKRSVRPLFSVVFVFAAAAATLCFRIIVSGGAGDPFVASDVGEIQKLPPVFNATLLTFAAVDLAQDSLRRDVEQLVDGNFRNARNNRQRSFLSAGRYRLDIGARSARGGPLDLRSPEFYRLWLESRRYLQDWWRHRRFESDVMSNMVNVTSKMAGVLGSGRKYRTCAVVGNSGILLKGNLGKAIDSHEFVIRLNNARIGGFEQFVGSKTSLSFMNSNILHLCARRGGCFCHPYGENVPIMMYMSQAVHFLDFAVCNTSHKAPLMITDPRLDVLTAQIVKYYSVKRFLKETGKPLEAWASLHGGAEFHYSSGMQAIMVALGVCQKVGIFGFGKSDSAKHHYHTNQKTELSLHDYLAEYDLYQDLVETPEAIPFVSDKFKFPTVIMHR</sequence>
<dbReference type="InterPro" id="IPR001675">
    <property type="entry name" value="Glyco_trans_29"/>
</dbReference>
<name>A0A103XH88_CYNCS</name>
<proteinExistence type="inferred from homology"/>
<dbReference type="OMA" id="PIMMYMS"/>
<comment type="similarity">
    <text evidence="2">Belongs to the glycosyltransferase 29 family.</text>
</comment>
<reference evidence="12 13" key="1">
    <citation type="journal article" date="2016" name="Sci. Rep.">
        <title>The genome sequence of the outbreeding globe artichoke constructed de novo incorporating a phase-aware low-pass sequencing strategy of F1 progeny.</title>
        <authorList>
            <person name="Scaglione D."/>
            <person name="Reyes-Chin-Wo S."/>
            <person name="Acquadro A."/>
            <person name="Froenicke L."/>
            <person name="Portis E."/>
            <person name="Beitel C."/>
            <person name="Tirone M."/>
            <person name="Mauro R."/>
            <person name="Lo Monaco A."/>
            <person name="Mauromicale G."/>
            <person name="Faccioli P."/>
            <person name="Cattivelli L."/>
            <person name="Rieseberg L."/>
            <person name="Michelmore R."/>
            <person name="Lanteri S."/>
        </authorList>
    </citation>
    <scope>NUCLEOTIDE SEQUENCE [LARGE SCALE GENOMIC DNA]</scope>
    <source>
        <strain evidence="12">2C</strain>
    </source>
</reference>
<keyword evidence="4 12" id="KW-0808">Transferase</keyword>
<accession>A0A103XH88</accession>
<evidence type="ECO:0000256" key="1">
    <source>
        <dbReference type="ARBA" id="ARBA00004323"/>
    </source>
</evidence>
<dbReference type="STRING" id="59895.A0A103XH88"/>
<dbReference type="Pfam" id="PF00777">
    <property type="entry name" value="Glyco_transf_29"/>
    <property type="match status" value="1"/>
</dbReference>
<evidence type="ECO:0000256" key="2">
    <source>
        <dbReference type="ARBA" id="ARBA00006003"/>
    </source>
</evidence>
<gene>
    <name evidence="12" type="ORF">Ccrd_007307</name>
</gene>
<evidence type="ECO:0000313" key="13">
    <source>
        <dbReference type="Proteomes" id="UP000243975"/>
    </source>
</evidence>
<dbReference type="Proteomes" id="UP000243975">
    <property type="component" value="Unassembled WGS sequence"/>
</dbReference>
<protein>
    <submittedName>
        <fullName evidence="12">Glycosyl transferase, family 29</fullName>
    </submittedName>
</protein>
<dbReference type="EMBL" id="LEKV01005097">
    <property type="protein sequence ID" value="KVH90674.1"/>
    <property type="molecule type" value="Genomic_DNA"/>
</dbReference>
<evidence type="ECO:0000256" key="4">
    <source>
        <dbReference type="ARBA" id="ARBA00022679"/>
    </source>
</evidence>
<dbReference type="PANTHER" id="PTHR46779">
    <property type="entry name" value="BETA-1,6-GALACTOSYLTRANSFERASE GALT29A"/>
    <property type="match status" value="1"/>
</dbReference>
<keyword evidence="9 11" id="KW-0472">Membrane</keyword>
<feature type="transmembrane region" description="Helical" evidence="11">
    <location>
        <begin position="43"/>
        <end position="63"/>
    </location>
</feature>
<comment type="caution">
    <text evidence="12">The sequence shown here is derived from an EMBL/GenBank/DDBJ whole genome shotgun (WGS) entry which is preliminary data.</text>
</comment>
<dbReference type="GO" id="GO:0000139">
    <property type="term" value="C:Golgi membrane"/>
    <property type="evidence" value="ECO:0007669"/>
    <property type="project" value="UniProtKB-SubCell"/>
</dbReference>
<dbReference type="AlphaFoldDB" id="A0A103XH88"/>
<keyword evidence="7 11" id="KW-1133">Transmembrane helix</keyword>
<evidence type="ECO:0000256" key="9">
    <source>
        <dbReference type="ARBA" id="ARBA00023136"/>
    </source>
</evidence>
<evidence type="ECO:0000256" key="7">
    <source>
        <dbReference type="ARBA" id="ARBA00022989"/>
    </source>
</evidence>